<protein>
    <submittedName>
        <fullName evidence="1">Uncharacterized protein</fullName>
    </submittedName>
</protein>
<dbReference type="AlphaFoldDB" id="A0AAV3R955"/>
<evidence type="ECO:0000313" key="1">
    <source>
        <dbReference type="EMBL" id="GAA0172855.1"/>
    </source>
</evidence>
<comment type="caution">
    <text evidence="1">The sequence shown here is derived from an EMBL/GenBank/DDBJ whole genome shotgun (WGS) entry which is preliminary data.</text>
</comment>
<name>A0AAV3R955_LITER</name>
<organism evidence="1 2">
    <name type="scientific">Lithospermum erythrorhizon</name>
    <name type="common">Purple gromwell</name>
    <name type="synonym">Lithospermum officinale var. erythrorhizon</name>
    <dbReference type="NCBI Taxonomy" id="34254"/>
    <lineage>
        <taxon>Eukaryota</taxon>
        <taxon>Viridiplantae</taxon>
        <taxon>Streptophyta</taxon>
        <taxon>Embryophyta</taxon>
        <taxon>Tracheophyta</taxon>
        <taxon>Spermatophyta</taxon>
        <taxon>Magnoliopsida</taxon>
        <taxon>eudicotyledons</taxon>
        <taxon>Gunneridae</taxon>
        <taxon>Pentapetalae</taxon>
        <taxon>asterids</taxon>
        <taxon>lamiids</taxon>
        <taxon>Boraginales</taxon>
        <taxon>Boraginaceae</taxon>
        <taxon>Boraginoideae</taxon>
        <taxon>Lithospermeae</taxon>
        <taxon>Lithospermum</taxon>
    </lineage>
</organism>
<accession>A0AAV3R955</accession>
<evidence type="ECO:0000313" key="2">
    <source>
        <dbReference type="Proteomes" id="UP001454036"/>
    </source>
</evidence>
<sequence>MLTEFFETNRTDPEAKNLNLLYKEFPQYYVWHGQFRAWTKRKRGVVIGRLCVVNPIENERYYLRVLLNNVRCPTSFDDLLMVGEIFCESFQDAAYKRGLLHNDDYVDKTFEEASVYKMPVKLRRLFATLLHY</sequence>
<dbReference type="PANTHER" id="PTHR10492:SF94">
    <property type="entry name" value="ATP-DEPENDENT DNA HELICASE"/>
    <property type="match status" value="1"/>
</dbReference>
<proteinExistence type="predicted"/>
<dbReference type="Proteomes" id="UP001454036">
    <property type="component" value="Unassembled WGS sequence"/>
</dbReference>
<keyword evidence="2" id="KW-1185">Reference proteome</keyword>
<gene>
    <name evidence="1" type="ORF">LIER_26592</name>
</gene>
<dbReference type="EMBL" id="BAABME010008313">
    <property type="protein sequence ID" value="GAA0172855.1"/>
    <property type="molecule type" value="Genomic_DNA"/>
</dbReference>
<dbReference type="PANTHER" id="PTHR10492">
    <property type="match status" value="1"/>
</dbReference>
<reference evidence="1 2" key="1">
    <citation type="submission" date="2024-01" db="EMBL/GenBank/DDBJ databases">
        <title>The complete chloroplast genome sequence of Lithospermum erythrorhizon: insights into the phylogenetic relationship among Boraginaceae species and the maternal lineages of purple gromwells.</title>
        <authorList>
            <person name="Okada T."/>
            <person name="Watanabe K."/>
        </authorList>
    </citation>
    <scope>NUCLEOTIDE SEQUENCE [LARGE SCALE GENOMIC DNA]</scope>
</reference>